<evidence type="ECO:0000259" key="8">
    <source>
        <dbReference type="Pfam" id="PF01433"/>
    </source>
</evidence>
<keyword evidence="3 7" id="KW-0479">Metal-binding</keyword>
<evidence type="ECO:0000256" key="5">
    <source>
        <dbReference type="ARBA" id="ARBA00022833"/>
    </source>
</evidence>
<dbReference type="Pfam" id="PF17900">
    <property type="entry name" value="Peptidase_M1_N"/>
    <property type="match status" value="1"/>
</dbReference>
<evidence type="ECO:0000256" key="3">
    <source>
        <dbReference type="ARBA" id="ARBA00022723"/>
    </source>
</evidence>
<dbReference type="InterPro" id="IPR042097">
    <property type="entry name" value="Aminopeptidase_N-like_N_sf"/>
</dbReference>
<evidence type="ECO:0000256" key="6">
    <source>
        <dbReference type="ARBA" id="ARBA00023049"/>
    </source>
</evidence>
<dbReference type="PRINTS" id="PR00756">
    <property type="entry name" value="ALADIPTASE"/>
</dbReference>
<gene>
    <name evidence="11" type="ORF">PT974_10380</name>
</gene>
<dbReference type="Pfam" id="PF01433">
    <property type="entry name" value="Peptidase_M1"/>
    <property type="match status" value="1"/>
</dbReference>
<evidence type="ECO:0000256" key="2">
    <source>
        <dbReference type="ARBA" id="ARBA00022670"/>
    </source>
</evidence>
<dbReference type="Gene3D" id="1.10.390.10">
    <property type="entry name" value="Neutral Protease Domain 2"/>
    <property type="match status" value="1"/>
</dbReference>
<feature type="domain" description="Aminopeptidase N-like N-terminal" evidence="10">
    <location>
        <begin position="12"/>
        <end position="206"/>
    </location>
</feature>
<dbReference type="EMBL" id="JAVFKD010000015">
    <property type="protein sequence ID" value="KAK5988883.1"/>
    <property type="molecule type" value="Genomic_DNA"/>
</dbReference>
<dbReference type="Gene3D" id="2.60.40.1730">
    <property type="entry name" value="tricorn interacting facor f3 domain"/>
    <property type="match status" value="1"/>
</dbReference>
<organism evidence="11 12">
    <name type="scientific">Cladobotryum mycophilum</name>
    <dbReference type="NCBI Taxonomy" id="491253"/>
    <lineage>
        <taxon>Eukaryota</taxon>
        <taxon>Fungi</taxon>
        <taxon>Dikarya</taxon>
        <taxon>Ascomycota</taxon>
        <taxon>Pezizomycotina</taxon>
        <taxon>Sordariomycetes</taxon>
        <taxon>Hypocreomycetidae</taxon>
        <taxon>Hypocreales</taxon>
        <taxon>Hypocreaceae</taxon>
        <taxon>Cladobotryum</taxon>
    </lineage>
</organism>
<dbReference type="SUPFAM" id="SSF55486">
    <property type="entry name" value="Metalloproteases ('zincins'), catalytic domain"/>
    <property type="match status" value="1"/>
</dbReference>
<dbReference type="SUPFAM" id="SSF63737">
    <property type="entry name" value="Leukotriene A4 hydrolase N-terminal domain"/>
    <property type="match status" value="1"/>
</dbReference>
<name>A0ABR0S9P2_9HYPO</name>
<comment type="caution">
    <text evidence="11">The sequence shown here is derived from an EMBL/GenBank/DDBJ whole genome shotgun (WGS) entry which is preliminary data.</text>
</comment>
<dbReference type="InterPro" id="IPR001930">
    <property type="entry name" value="Peptidase_M1"/>
</dbReference>
<dbReference type="CDD" id="cd09601">
    <property type="entry name" value="M1_APN-Q_like"/>
    <property type="match status" value="1"/>
</dbReference>
<comment type="similarity">
    <text evidence="1 7">Belongs to the peptidase M1 family.</text>
</comment>
<evidence type="ECO:0000259" key="9">
    <source>
        <dbReference type="Pfam" id="PF11838"/>
    </source>
</evidence>
<keyword evidence="2 7" id="KW-0645">Protease</keyword>
<dbReference type="InterPro" id="IPR027268">
    <property type="entry name" value="Peptidase_M4/M1_CTD_sf"/>
</dbReference>
<dbReference type="GO" id="GO:0004177">
    <property type="term" value="F:aminopeptidase activity"/>
    <property type="evidence" value="ECO:0007669"/>
    <property type="project" value="UniProtKB-KW"/>
</dbReference>
<evidence type="ECO:0000313" key="11">
    <source>
        <dbReference type="EMBL" id="KAK5988883.1"/>
    </source>
</evidence>
<proteinExistence type="inferred from homology"/>
<evidence type="ECO:0000259" key="10">
    <source>
        <dbReference type="Pfam" id="PF17900"/>
    </source>
</evidence>
<feature type="domain" description="Peptidase M1 membrane alanine aminopeptidase" evidence="8">
    <location>
        <begin position="241"/>
        <end position="458"/>
    </location>
</feature>
<comment type="cofactor">
    <cofactor evidence="7">
        <name>Zn(2+)</name>
        <dbReference type="ChEBI" id="CHEBI:29105"/>
    </cofactor>
    <text evidence="7">Binds 1 zinc ion per subunit.</text>
</comment>
<dbReference type="InterPro" id="IPR045357">
    <property type="entry name" value="Aminopeptidase_N-like_N"/>
</dbReference>
<protein>
    <recommendedName>
        <fullName evidence="7">Aminopeptidase</fullName>
        <ecNumber evidence="7">3.4.11.-</ecNumber>
    </recommendedName>
</protein>
<evidence type="ECO:0000313" key="12">
    <source>
        <dbReference type="Proteomes" id="UP001338125"/>
    </source>
</evidence>
<keyword evidence="7 11" id="KW-0031">Aminopeptidase</keyword>
<dbReference type="Proteomes" id="UP001338125">
    <property type="component" value="Unassembled WGS sequence"/>
</dbReference>
<dbReference type="InterPro" id="IPR050344">
    <property type="entry name" value="Peptidase_M1_aminopeptidases"/>
</dbReference>
<reference evidence="11 12" key="1">
    <citation type="submission" date="2024-01" db="EMBL/GenBank/DDBJ databases">
        <title>Complete genome of Cladobotryum mycophilum ATHUM6906.</title>
        <authorList>
            <person name="Christinaki A.C."/>
            <person name="Myridakis A.I."/>
            <person name="Kouvelis V.N."/>
        </authorList>
    </citation>
    <scope>NUCLEOTIDE SEQUENCE [LARGE SCALE GENOMIC DNA]</scope>
    <source>
        <strain evidence="11 12">ATHUM6906</strain>
    </source>
</reference>
<sequence length="853" mass="96543">MPDVLPDNVKVKHYALSLRELEFKNWSYKGTVIIQSEIVKATKTIILNANELELSNAKVQIAGKSWESTKFSFDTKKQRATITFSSNIPVSKDASIAIEFSGTINDKMAGFYRSRYKPAPGTTPDPDTPHDDDWYYMFSTQFEAADARRAFPCFDEPNLKATYDFDIEIPNGLVALGNMPVKDTKPSKDGWKVVSFETSHPMSSYLVAWAVGDFEYIESFNKDKIPIRVYTTRGLKEQGQYALDNAPKILDFHADTFGIKYPLPKLDLVAVHEFSSGAMENWGLIVYRITDILYDEATSDVEFKNSVAYTVAHELAHQWFGNLVTMNWWDELWLNEGFATWAGWAAVNHLFPDWNVWPQFVNEGMEKAFRLDGIRASHPVHVDVESGTDADSVFDDISYLKGCSVIRMVADHVGTDKFILGVSQYLKSHEYGNATSKDLWDAIGNVSGEPISQITDAWITKVGHPVLTVKETAAGQISVRQTRFLSTGDVGPKDDTTTWQVPITFKSQKDVKRLTLTKKEDKISIDDDFYVLNSDSDGFYRINYPSSRLNKLATQLDRLSTEDRIALVGSTADLAFAGTLSTPVLLELLKSFKEEKHPLVWRQILNNLEAVQSVFGEDEEIRNGLKTFVANLIDGQMGDDIWDFDSKDTYLEQIFRKTLITGAVSFGHPKTLATAVEKYKAWVQDPQKNPINPCLRAAVWRAGLIDNPDDGVKVLKKEWSQTTTVDGKVLCLTALSTVEKTDLLTNDLLPFLFDGLADNYVARPLQWAYMQKNWDDQVTTKLSNAMLLERFIAQTLNCFTEESEIAVIDSFFTKSTAESFKRTLDTIKDKIRGRAYYKERDEEELKNWLRSNA</sequence>
<keyword evidence="5 7" id="KW-0862">Zinc</keyword>
<dbReference type="PANTHER" id="PTHR11533">
    <property type="entry name" value="PROTEASE M1 ZINC METALLOPROTEASE"/>
    <property type="match status" value="1"/>
</dbReference>
<dbReference type="PANTHER" id="PTHR11533:SF171">
    <property type="entry name" value="AMINOPEPTIDASE"/>
    <property type="match status" value="1"/>
</dbReference>
<dbReference type="EC" id="3.4.11.-" evidence="7"/>
<dbReference type="Gene3D" id="1.25.50.20">
    <property type="match status" value="1"/>
</dbReference>
<dbReference type="InterPro" id="IPR034016">
    <property type="entry name" value="M1_APN-typ"/>
</dbReference>
<evidence type="ECO:0000256" key="1">
    <source>
        <dbReference type="ARBA" id="ARBA00010136"/>
    </source>
</evidence>
<evidence type="ECO:0000256" key="7">
    <source>
        <dbReference type="RuleBase" id="RU364040"/>
    </source>
</evidence>
<dbReference type="InterPro" id="IPR014782">
    <property type="entry name" value="Peptidase_M1_dom"/>
</dbReference>
<feature type="domain" description="ERAP1-like C-terminal" evidence="9">
    <location>
        <begin position="529"/>
        <end position="832"/>
    </location>
</feature>
<accession>A0ABR0S9P2</accession>
<dbReference type="Pfam" id="PF11838">
    <property type="entry name" value="ERAP1_C"/>
    <property type="match status" value="1"/>
</dbReference>
<keyword evidence="4 7" id="KW-0378">Hydrolase</keyword>
<evidence type="ECO:0000256" key="4">
    <source>
        <dbReference type="ARBA" id="ARBA00022801"/>
    </source>
</evidence>
<dbReference type="Gene3D" id="2.60.40.1910">
    <property type="match status" value="1"/>
</dbReference>
<keyword evidence="12" id="KW-1185">Reference proteome</keyword>
<keyword evidence="6 7" id="KW-0482">Metalloprotease</keyword>
<dbReference type="InterPro" id="IPR024571">
    <property type="entry name" value="ERAP1-like_C_dom"/>
</dbReference>